<feature type="compositionally biased region" description="Polar residues" evidence="1">
    <location>
        <begin position="899"/>
        <end position="918"/>
    </location>
</feature>
<dbReference type="OrthoDB" id="9805017at2"/>
<evidence type="ECO:0000313" key="4">
    <source>
        <dbReference type="Proteomes" id="UP000257004"/>
    </source>
</evidence>
<dbReference type="InterPro" id="IPR055354">
    <property type="entry name" value="DUF7507"/>
</dbReference>
<evidence type="ECO:0000256" key="1">
    <source>
        <dbReference type="SAM" id="MobiDB-lite"/>
    </source>
</evidence>
<dbReference type="Pfam" id="PF13585">
    <property type="entry name" value="CHU_C"/>
    <property type="match status" value="1"/>
</dbReference>
<keyword evidence="4" id="KW-1185">Reference proteome</keyword>
<dbReference type="RefSeq" id="WP_115889390.1">
    <property type="nucleotide sequence ID" value="NZ_QRDQ01000011.1"/>
</dbReference>
<sequence>PSVAASGLISGMALGTPYTVTAGNTDCTSASSASFSNAAKLATPAVPTIASTAPTCSADGFSTISNYVSGLTYTFDPTGPSVDTSGLISGMALGTPYTVTAGNTDCTSVASASFSNAAKLATPAVPTIAAVNQLTCSVNTGSFTISNFNNSYTYNITPAGATIDALTGIVTAPVGTYNVTATLNNCTSGILTVVIDSKICANADDFGTKISGATPLSLGDVTSNDKLNGLAVTTSNTNVTPKTTGPLSVDGDGILTLAANTASGTYSIIYQICEEGSASVNCDTATATVKVANVLVAKNDDFGTQPTGSTAVVIGDVTSNDELNGSPVTTTNTNVTPKTTGPLSVDADGKITLAGNTPGGTYSITYEICEDAANPANCQTAKATVKVANVLVAKNDDFGTQPTGSTAVVIGDVTSNDELNGSPVTTANTNVTPKTTGPLSVDADGKITLAGNTPGGTYSITYDICEDAANPANCKTATATVKVANVLVAKADDFGTQPTGSTAVVIGDVTSNDELNGSPVTTANTNVTPKTTGPLSVDADGKITLAGNTPSGTYSITYEICEDAANPANCQTATSTVKVANVLVAKADDFGTQPTGSTAVVIGDVTSNDELNGLPVTTTNTNVTPKTTGPLSVDADGKITLAGNTPGGTYSITYEICEDAANPANCQTATSTVKVANVLVANADDFGTQPTGSTAVVIGDVTSNDELNGSPVTTTNTNVTPKTTGPLSVDADGKITLAGNTPGGTYSITYEICEDAASPANCQTATATVKVANVLVANADDFGTQPTGSTAVVIGDVTSNDELNGSPVTTTNTNVTPKTTGPISVDADGKITLAGNTPGGTYSITYEICEDAASPANCQTATATVKVANVLVAKADDFGTQPTGSTAVVIGDVTSNDELNGSPVTPANTNVTPKTTGPLSVDADGKITLAGNTPGGTYSITYEICEDAASPANCQTATSTVKVANVLVANADDFGTQPTGSTAVVIGDVTSNDELNGSQVTTANTNVTPKTTGPLSVDADGKITLAGNTPGGTYSITYEICEDAASPANCQTATATVKVANVLVANDDTTYSVQVPDSSVAITVGNVTANDTLNNVAVTGTNTDVTPITTGPLSIDANGVLTLAPNTVSGIYKITYQLCEAGVTPTNCDTAEAIVEVKRPIVALVDTILPVNGNTGGTTISLTTNDTLNGNPVKIGTNPGEVSINIIGTLPTGITLNADGTITVSPGTPKGDYNVEYTICEIGSNPLNCDSVITVIKVTEGDLVANEDIVTSAVGINIPQNVINVFTNDTKNGLPLNPSDVKLDVLKEDPTGHLTLNPDGSVTLAPNTPAGDYELTYTICEILNQSNCKSNIVKVTVTAPKMTVTANSYCSNNVPYVSYNVTADNFTPNNLLTVRWIDSANNVVATQTDLPLSGDLLWPGAIVDSNGVGVDWPGWLLVNNQWIEGADGFENTRTGVTVEFSLNPTVNYAVSYPPATPQCNARPTFVIEANDDSAGPIDAKKNTSTSLNIFNNDKYNGTAIIPANIVLSTIVSNPNLILNADGSVDVKTGTPSGEYKLTYQICDGPGSSNCSQAVVTITVVNSVDPEPPVPTPLIAKDDEEISVDGINGMIEFINVLDNDSLGGLPINPDDIIIKNIPQSPYFEFNSNGTVNVKPNTPGASYTLVYQICQKSNPDNCTTAILKVFVEVPAIAIVKTAVFNDENKNRAANAGETITYSFTVTNTGNVPLKGVTISDPLPGVVVSGAPIDLEVNESNSSNFVAHYTIKQSDINLGLVTNQASVKGSSARGVDVEDMSDDSGVDGDKPTVIELKGCEIKVFNAFSPNGDAKNARFYIQGIECYPNNTVEIYNRWGVLVFDTEGYNNEDRVFVGRSEGRVTVKQTDGLPVGTYFYILKYKDSDSNQHESSGYLYLNK</sequence>
<evidence type="ECO:0000313" key="3">
    <source>
        <dbReference type="EMBL" id="RED21904.1"/>
    </source>
</evidence>
<evidence type="ECO:0000259" key="2">
    <source>
        <dbReference type="Pfam" id="PF24346"/>
    </source>
</evidence>
<accession>A0A3D9FNJ1</accession>
<protein>
    <submittedName>
        <fullName evidence="3">Gliding motility-associated-like protein</fullName>
    </submittedName>
</protein>
<name>A0A3D9FNJ1_9FLAO</name>
<organism evidence="3 4">
    <name type="scientific">Flavobacterium cutihirudinis</name>
    <dbReference type="NCBI Taxonomy" id="1265740"/>
    <lineage>
        <taxon>Bacteria</taxon>
        <taxon>Pseudomonadati</taxon>
        <taxon>Bacteroidota</taxon>
        <taxon>Flavobacteriia</taxon>
        <taxon>Flavobacteriales</taxon>
        <taxon>Flavobacteriaceae</taxon>
        <taxon>Flavobacterium</taxon>
    </lineage>
</organism>
<comment type="caution">
    <text evidence="3">The sequence shown here is derived from an EMBL/GenBank/DDBJ whole genome shotgun (WGS) entry which is preliminary data.</text>
</comment>
<gene>
    <name evidence="3" type="ORF">BD847_3393</name>
</gene>
<reference evidence="3 4" key="1">
    <citation type="submission" date="2018-07" db="EMBL/GenBank/DDBJ databases">
        <title>Genomic Encyclopedia of Archaeal and Bacterial Type Strains, Phase II (KMG-II): from individual species to whole genera.</title>
        <authorList>
            <person name="Goeker M."/>
        </authorList>
    </citation>
    <scope>NUCLEOTIDE SEQUENCE [LARGE SCALE GENOMIC DNA]</scope>
    <source>
        <strain evidence="3 4">DSM 25795</strain>
    </source>
</reference>
<proteinExistence type="predicted"/>
<feature type="non-terminal residue" evidence="3">
    <location>
        <position position="1"/>
    </location>
</feature>
<feature type="region of interest" description="Disordered" evidence="1">
    <location>
        <begin position="899"/>
        <end position="919"/>
    </location>
</feature>
<feature type="compositionally biased region" description="Low complexity" evidence="1">
    <location>
        <begin position="711"/>
        <end position="724"/>
    </location>
</feature>
<feature type="region of interest" description="Disordered" evidence="1">
    <location>
        <begin position="707"/>
        <end position="726"/>
    </location>
</feature>
<dbReference type="Pfam" id="PF24346">
    <property type="entry name" value="DUF7507"/>
    <property type="match status" value="1"/>
</dbReference>
<feature type="domain" description="DUF7507" evidence="2">
    <location>
        <begin position="1688"/>
        <end position="1792"/>
    </location>
</feature>
<dbReference type="EMBL" id="QRDQ01000011">
    <property type="protein sequence ID" value="RED21904.1"/>
    <property type="molecule type" value="Genomic_DNA"/>
</dbReference>
<dbReference type="Proteomes" id="UP000257004">
    <property type="component" value="Unassembled WGS sequence"/>
</dbReference>
<feature type="region of interest" description="Disordered" evidence="1">
    <location>
        <begin position="318"/>
        <end position="342"/>
    </location>
</feature>
<feature type="compositionally biased region" description="Low complexity" evidence="1">
    <location>
        <begin position="327"/>
        <end position="340"/>
    </location>
</feature>